<dbReference type="Proteomes" id="UP000640333">
    <property type="component" value="Unassembled WGS sequence"/>
</dbReference>
<protein>
    <submittedName>
        <fullName evidence="1">Uncharacterized protein</fullName>
    </submittedName>
</protein>
<dbReference type="EMBL" id="JADEYS010000001">
    <property type="protein sequence ID" value="MBE9395656.1"/>
    <property type="molecule type" value="Genomic_DNA"/>
</dbReference>
<comment type="caution">
    <text evidence="1">The sequence shown here is derived from an EMBL/GenBank/DDBJ whole genome shotgun (WGS) entry which is preliminary data.</text>
</comment>
<organism evidence="1 2">
    <name type="scientific">Pontibacterium sinense</name>
    <dbReference type="NCBI Taxonomy" id="2781979"/>
    <lineage>
        <taxon>Bacteria</taxon>
        <taxon>Pseudomonadati</taxon>
        <taxon>Pseudomonadota</taxon>
        <taxon>Gammaproteobacteria</taxon>
        <taxon>Oceanospirillales</taxon>
        <taxon>Oceanospirillaceae</taxon>
        <taxon>Pontibacterium</taxon>
    </lineage>
</organism>
<dbReference type="RefSeq" id="WP_193951216.1">
    <property type="nucleotide sequence ID" value="NZ_JADEYS010000001.1"/>
</dbReference>
<accession>A0A8J7K8I5</accession>
<dbReference type="AlphaFoldDB" id="A0A8J7K8I5"/>
<name>A0A8J7K8I5_9GAMM</name>
<reference evidence="1" key="1">
    <citation type="submission" date="2020-10" db="EMBL/GenBank/DDBJ databases">
        <title>Bacterium isolated from coastal waters sediment.</title>
        <authorList>
            <person name="Chen R.-J."/>
            <person name="Lu D.-C."/>
            <person name="Zhu K.-L."/>
            <person name="Du Z.-J."/>
        </authorList>
    </citation>
    <scope>NUCLEOTIDE SEQUENCE</scope>
    <source>
        <strain evidence="1">N1Y112</strain>
    </source>
</reference>
<sequence>MTSQSTIIAEQRFDMETIGVPKHLAPNKETRVLQYVIQCTAEETLLSPVTETGNTSKKRFSLEKIVLAVKKLLLEGNQPSSARAILRGNQEMANNDYGFVAAALRWLELLKAYGDEAYPNLSTATPGQDPEEKLKEIRKILVRGETLQSGQIRQ</sequence>
<gene>
    <name evidence="1" type="ORF">IOQ59_00085</name>
</gene>
<evidence type="ECO:0000313" key="2">
    <source>
        <dbReference type="Proteomes" id="UP000640333"/>
    </source>
</evidence>
<keyword evidence="2" id="KW-1185">Reference proteome</keyword>
<proteinExistence type="predicted"/>
<evidence type="ECO:0000313" key="1">
    <source>
        <dbReference type="EMBL" id="MBE9395656.1"/>
    </source>
</evidence>